<feature type="region of interest" description="Disordered" evidence="2">
    <location>
        <begin position="754"/>
        <end position="779"/>
    </location>
</feature>
<evidence type="ECO:0000313" key="5">
    <source>
        <dbReference type="Proteomes" id="UP000298030"/>
    </source>
</evidence>
<feature type="compositionally biased region" description="Low complexity" evidence="2">
    <location>
        <begin position="757"/>
        <end position="771"/>
    </location>
</feature>
<reference evidence="4 5" key="1">
    <citation type="journal article" date="2019" name="Nat. Ecol. Evol.">
        <title>Megaphylogeny resolves global patterns of mushroom evolution.</title>
        <authorList>
            <person name="Varga T."/>
            <person name="Krizsan K."/>
            <person name="Foldi C."/>
            <person name="Dima B."/>
            <person name="Sanchez-Garcia M."/>
            <person name="Sanchez-Ramirez S."/>
            <person name="Szollosi G.J."/>
            <person name="Szarkandi J.G."/>
            <person name="Papp V."/>
            <person name="Albert L."/>
            <person name="Andreopoulos W."/>
            <person name="Angelini C."/>
            <person name="Antonin V."/>
            <person name="Barry K.W."/>
            <person name="Bougher N.L."/>
            <person name="Buchanan P."/>
            <person name="Buyck B."/>
            <person name="Bense V."/>
            <person name="Catcheside P."/>
            <person name="Chovatia M."/>
            <person name="Cooper J."/>
            <person name="Damon W."/>
            <person name="Desjardin D."/>
            <person name="Finy P."/>
            <person name="Geml J."/>
            <person name="Haridas S."/>
            <person name="Hughes K."/>
            <person name="Justo A."/>
            <person name="Karasinski D."/>
            <person name="Kautmanova I."/>
            <person name="Kiss B."/>
            <person name="Kocsube S."/>
            <person name="Kotiranta H."/>
            <person name="LaButti K.M."/>
            <person name="Lechner B.E."/>
            <person name="Liimatainen K."/>
            <person name="Lipzen A."/>
            <person name="Lukacs Z."/>
            <person name="Mihaltcheva S."/>
            <person name="Morgado L.N."/>
            <person name="Niskanen T."/>
            <person name="Noordeloos M.E."/>
            <person name="Ohm R.A."/>
            <person name="Ortiz-Santana B."/>
            <person name="Ovrebo C."/>
            <person name="Racz N."/>
            <person name="Riley R."/>
            <person name="Savchenko A."/>
            <person name="Shiryaev A."/>
            <person name="Soop K."/>
            <person name="Spirin V."/>
            <person name="Szebenyi C."/>
            <person name="Tomsovsky M."/>
            <person name="Tulloss R.E."/>
            <person name="Uehling J."/>
            <person name="Grigoriev I.V."/>
            <person name="Vagvolgyi C."/>
            <person name="Papp T."/>
            <person name="Martin F.M."/>
            <person name="Miettinen O."/>
            <person name="Hibbett D.S."/>
            <person name="Nagy L.G."/>
        </authorList>
    </citation>
    <scope>NUCLEOTIDE SEQUENCE [LARGE SCALE GENOMIC DNA]</scope>
    <source>
        <strain evidence="4 5">FP101781</strain>
    </source>
</reference>
<keyword evidence="5" id="KW-1185">Reference proteome</keyword>
<accession>A0A4Y7TUB0</accession>
<feature type="compositionally biased region" description="Acidic residues" evidence="2">
    <location>
        <begin position="806"/>
        <end position="833"/>
    </location>
</feature>
<feature type="compositionally biased region" description="Low complexity" evidence="2">
    <location>
        <begin position="615"/>
        <end position="624"/>
    </location>
</feature>
<feature type="transmembrane region" description="Helical" evidence="3">
    <location>
        <begin position="927"/>
        <end position="945"/>
    </location>
</feature>
<feature type="region of interest" description="Disordered" evidence="2">
    <location>
        <begin position="800"/>
        <end position="872"/>
    </location>
</feature>
<keyword evidence="1" id="KW-0175">Coiled coil</keyword>
<dbReference type="STRING" id="71717.A0A4Y7TUB0"/>
<feature type="coiled-coil region" evidence="1">
    <location>
        <begin position="221"/>
        <end position="280"/>
    </location>
</feature>
<feature type="compositionally biased region" description="Acidic residues" evidence="2">
    <location>
        <begin position="841"/>
        <end position="859"/>
    </location>
</feature>
<comment type="caution">
    <text evidence="4">The sequence shown here is derived from an EMBL/GenBank/DDBJ whole genome shotgun (WGS) entry which is preliminary data.</text>
</comment>
<protein>
    <submittedName>
        <fullName evidence="4">Uncharacterized protein</fullName>
    </submittedName>
</protein>
<dbReference type="OrthoDB" id="2670688at2759"/>
<feature type="compositionally biased region" description="Low complexity" evidence="2">
    <location>
        <begin position="678"/>
        <end position="695"/>
    </location>
</feature>
<evidence type="ECO:0000313" key="4">
    <source>
        <dbReference type="EMBL" id="TEB37149.1"/>
    </source>
</evidence>
<feature type="region of interest" description="Disordered" evidence="2">
    <location>
        <begin position="1"/>
        <end position="70"/>
    </location>
</feature>
<dbReference type="AlphaFoldDB" id="A0A4Y7TUB0"/>
<feature type="region of interest" description="Disordered" evidence="2">
    <location>
        <begin position="602"/>
        <end position="710"/>
    </location>
</feature>
<feature type="region of interest" description="Disordered" evidence="2">
    <location>
        <begin position="347"/>
        <end position="371"/>
    </location>
</feature>
<dbReference type="Proteomes" id="UP000298030">
    <property type="component" value="Unassembled WGS sequence"/>
</dbReference>
<feature type="region of interest" description="Disordered" evidence="2">
    <location>
        <begin position="481"/>
        <end position="509"/>
    </location>
</feature>
<feature type="region of interest" description="Disordered" evidence="2">
    <location>
        <begin position="887"/>
        <end position="916"/>
    </location>
</feature>
<evidence type="ECO:0000256" key="2">
    <source>
        <dbReference type="SAM" id="MobiDB-lite"/>
    </source>
</evidence>
<feature type="region of interest" description="Disordered" evidence="2">
    <location>
        <begin position="168"/>
        <end position="212"/>
    </location>
</feature>
<feature type="compositionally biased region" description="Basic and acidic residues" evidence="2">
    <location>
        <begin position="182"/>
        <end position="198"/>
    </location>
</feature>
<keyword evidence="3" id="KW-0812">Transmembrane</keyword>
<keyword evidence="3" id="KW-1133">Transmembrane helix</keyword>
<feature type="region of interest" description="Disordered" evidence="2">
    <location>
        <begin position="307"/>
        <end position="327"/>
    </location>
</feature>
<name>A0A4Y7TUB0_COPMI</name>
<sequence length="971" mass="105961">MLNGRSLTPGPRPRPPAKMRRQSSLTGEHLKPSRLSFADAISSREDDPFRRRGSGSASPVATTPPPAYGAGYELQVESEEGLEVGRRGGRKLRIEDTLLGSPIPTTFKLMGNPIGEMEEWMTEKSKEELAGLLIKADELFKERESDMGLTSKAAKDLKTKHEALLARLPTAPVSASPATPDSPDRILSRAHSFTDHDSPSPAPPPPLYKHARHGSLSTTEISLLADQNAELMNKLEQLESESTSADRAGRRELGRLEKEISMLRQALEKTQAKSEELEAKTKGLDKGIDKVVEDAWKRRKERERKISALRRSTTSSAIGTPRRGAHVEEDWERPVRNFAPMGSAFGGPSRHFPLSPQGYDSADEGEADSSFTSNEGEFISFPVVAPAPQPKAGLDVVAQLLQKVKELEETNTRILQQQADTTNKLQAVQRDTEHITKVYETFAEPQTEFDSALDSRMDIDELGMSTSSKFGSLRRRVDVDRESVRRGKGRRSVHGMVREPSDASSISSQNLDLPPAPFSWLNEPKHRPSYSVGSAINSPGFASTLNFTDDPLAELSPIGSRLTLESELQHFSSFADQGWDSDQQKAAWHLRSQSLSNLSQFSVPASPVPQPLPAPLSASVSSSSKTDNKTPVATDFPPFKAPQRPTTPPRSMPGTLPLTQPDLNVQPPTPSKSRTFIQPPSSQSLQPPLSPGQGSKSPRGEAITARIKARKARWEDVRFGSMSSTTSVWGSPPTEYRSLEVGLGLHPVFVPPTLKGSTSSSSLRSNASSASGIGRGPAPAVKIPMKIATVVDTLVDQFGSGLNVEDPGEETSPDSDYEDAPDYIQETGDEATGDEARDNYDGYEEDEEDDFDDDDDDEQTMVNHTPHFSEGNALQLHQNDGMLKHRKGVLSPKVPADVVSSSKRGAMKPGDSSKKAGGGWGSVLLELWLWLQFAVIIFVFLCAMAKRGPKAVLADAENRTRTRKQSIRARA</sequence>
<evidence type="ECO:0000256" key="3">
    <source>
        <dbReference type="SAM" id="Phobius"/>
    </source>
</evidence>
<feature type="compositionally biased region" description="Low complexity" evidence="2">
    <location>
        <begin position="169"/>
        <end position="181"/>
    </location>
</feature>
<gene>
    <name evidence="4" type="ORF">FA13DRAFT_1809767</name>
</gene>
<evidence type="ECO:0000256" key="1">
    <source>
        <dbReference type="SAM" id="Coils"/>
    </source>
</evidence>
<proteinExistence type="predicted"/>
<dbReference type="EMBL" id="QPFP01000004">
    <property type="protein sequence ID" value="TEB37149.1"/>
    <property type="molecule type" value="Genomic_DNA"/>
</dbReference>
<organism evidence="4 5">
    <name type="scientific">Coprinellus micaceus</name>
    <name type="common">Glistening ink-cap mushroom</name>
    <name type="synonym">Coprinus micaceus</name>
    <dbReference type="NCBI Taxonomy" id="71717"/>
    <lineage>
        <taxon>Eukaryota</taxon>
        <taxon>Fungi</taxon>
        <taxon>Dikarya</taxon>
        <taxon>Basidiomycota</taxon>
        <taxon>Agaricomycotina</taxon>
        <taxon>Agaricomycetes</taxon>
        <taxon>Agaricomycetidae</taxon>
        <taxon>Agaricales</taxon>
        <taxon>Agaricineae</taxon>
        <taxon>Psathyrellaceae</taxon>
        <taxon>Coprinellus</taxon>
    </lineage>
</organism>
<keyword evidence="3" id="KW-0472">Membrane</keyword>